<dbReference type="Pfam" id="PF02518">
    <property type="entry name" value="HATPase_c"/>
    <property type="match status" value="1"/>
</dbReference>
<evidence type="ECO:0000256" key="8">
    <source>
        <dbReference type="ARBA" id="ARBA00022777"/>
    </source>
</evidence>
<dbReference type="EMBL" id="PSQG01000013">
    <property type="protein sequence ID" value="RCH43552.1"/>
    <property type="molecule type" value="Genomic_DNA"/>
</dbReference>
<evidence type="ECO:0000259" key="13">
    <source>
        <dbReference type="PROSITE" id="PS50109"/>
    </source>
</evidence>
<evidence type="ECO:0000259" key="14">
    <source>
        <dbReference type="PROSITE" id="PS50885"/>
    </source>
</evidence>
<dbReference type="CDD" id="cd18773">
    <property type="entry name" value="PDC1_HK_sensor"/>
    <property type="match status" value="1"/>
</dbReference>
<dbReference type="GO" id="GO:0005886">
    <property type="term" value="C:plasma membrane"/>
    <property type="evidence" value="ECO:0007669"/>
    <property type="project" value="UniProtKB-SubCell"/>
</dbReference>
<evidence type="ECO:0000256" key="6">
    <source>
        <dbReference type="ARBA" id="ARBA00022679"/>
    </source>
</evidence>
<dbReference type="Gene3D" id="6.10.340.10">
    <property type="match status" value="1"/>
</dbReference>
<keyword evidence="6" id="KW-0808">Transferase</keyword>
<dbReference type="PROSITE" id="PS50885">
    <property type="entry name" value="HAMP"/>
    <property type="match status" value="1"/>
</dbReference>
<comment type="subcellular location">
    <subcellularLocation>
        <location evidence="2">Cell membrane</location>
        <topology evidence="2">Multi-pass membrane protein</topology>
    </subcellularLocation>
</comment>
<dbReference type="EC" id="2.7.13.3" evidence="3"/>
<dbReference type="Gene3D" id="3.30.450.20">
    <property type="entry name" value="PAS domain"/>
    <property type="match status" value="1"/>
</dbReference>
<evidence type="ECO:0000256" key="7">
    <source>
        <dbReference type="ARBA" id="ARBA00022692"/>
    </source>
</evidence>
<dbReference type="InterPro" id="IPR029151">
    <property type="entry name" value="Sensor-like_sf"/>
</dbReference>
<organism evidence="15 16">
    <name type="scientific">Blautia obeum</name>
    <dbReference type="NCBI Taxonomy" id="40520"/>
    <lineage>
        <taxon>Bacteria</taxon>
        <taxon>Bacillati</taxon>
        <taxon>Bacillota</taxon>
        <taxon>Clostridia</taxon>
        <taxon>Lachnospirales</taxon>
        <taxon>Lachnospiraceae</taxon>
        <taxon>Blautia</taxon>
    </lineage>
</organism>
<keyword evidence="4" id="KW-1003">Cell membrane</keyword>
<dbReference type="CDD" id="cd06225">
    <property type="entry name" value="HAMP"/>
    <property type="match status" value="1"/>
</dbReference>
<evidence type="ECO:0000256" key="10">
    <source>
        <dbReference type="ARBA" id="ARBA00023012"/>
    </source>
</evidence>
<name>A0A367FYM7_9FIRM</name>
<dbReference type="InterPro" id="IPR036890">
    <property type="entry name" value="HATPase_C_sf"/>
</dbReference>
<evidence type="ECO:0000256" key="11">
    <source>
        <dbReference type="ARBA" id="ARBA00023136"/>
    </source>
</evidence>
<evidence type="ECO:0000256" key="4">
    <source>
        <dbReference type="ARBA" id="ARBA00022475"/>
    </source>
</evidence>
<dbReference type="GO" id="GO:0000155">
    <property type="term" value="F:phosphorelay sensor kinase activity"/>
    <property type="evidence" value="ECO:0007669"/>
    <property type="project" value="InterPro"/>
</dbReference>
<dbReference type="AlphaFoldDB" id="A0A367FYM7"/>
<gene>
    <name evidence="15" type="ORF">C4886_10250</name>
</gene>
<dbReference type="PRINTS" id="PR00344">
    <property type="entry name" value="BCTRLSENSOR"/>
</dbReference>
<evidence type="ECO:0000256" key="3">
    <source>
        <dbReference type="ARBA" id="ARBA00012438"/>
    </source>
</evidence>
<dbReference type="InterPro" id="IPR010559">
    <property type="entry name" value="Sig_transdc_His_kin_internal"/>
</dbReference>
<dbReference type="InterPro" id="IPR004358">
    <property type="entry name" value="Sig_transdc_His_kin-like_C"/>
</dbReference>
<accession>A0A367FYM7</accession>
<dbReference type="InterPro" id="IPR005467">
    <property type="entry name" value="His_kinase_dom"/>
</dbReference>
<comment type="caution">
    <text evidence="15">The sequence shown here is derived from an EMBL/GenBank/DDBJ whole genome shotgun (WGS) entry which is preliminary data.</text>
</comment>
<keyword evidence="9 12" id="KW-1133">Transmembrane helix</keyword>
<evidence type="ECO:0000313" key="15">
    <source>
        <dbReference type="EMBL" id="RCH43552.1"/>
    </source>
</evidence>
<sequence length="595" mass="67577">MRDIRFAAKIIGKFKSIQSAIFAVVTVLLLSAVLVITGVSMRYTRNSIFENSAVYTQNIVQQMNQNIDSYIDYMENIAYMISSNEDVQQYLFGENVDNGTRERLINQFKTILDGRSDIRNLGIIGSNGRKLINEGKQSVNPDLKLSTQEWYLEALQKPEGPLLTSSHVQHIISGERPWVITLSRGIRNFSNSGEKEGVFFIDLNYSAISELCDQNTIGKKGYAFILDESGNIVYHPQQQQLYNELQTENIDLIVKSKEDTVRTEKGNRGKLYSISRSNKTGWTVVGCMSVSELLRKSNQAQSIYVLISALLMIVALLFSRFLAKSLTYPLQRLRDSMSRVQEGHFDGADVEIDSENEIGSLTKSFNVMTHRIQDLMEQNVKEQEAKRKSELKALQSQINPHFLYNTLDSIIWMAEGRKYEEVVLMTASLARLLRQSISNEDEVVPLAREVEYAKGYLTIQKMRYKDKLEFEIDVEPSILNIPLIKLVLQPIIENAIYHGLKYKESKGLLQVKGFMKDGNAVLQVIDNGVGMDEETLSHIYDKHKVNYHSNGVGVYNVQKRLKLYYGENYGITYESEKGVGTTATITIPGIQEESI</sequence>
<keyword evidence="8 15" id="KW-0418">Kinase</keyword>
<evidence type="ECO:0000256" key="5">
    <source>
        <dbReference type="ARBA" id="ARBA00022553"/>
    </source>
</evidence>
<dbReference type="InterPro" id="IPR050640">
    <property type="entry name" value="Bact_2-comp_sensor_kinase"/>
</dbReference>
<dbReference type="Pfam" id="PF06580">
    <property type="entry name" value="His_kinase"/>
    <property type="match status" value="1"/>
</dbReference>
<dbReference type="Pfam" id="PF02743">
    <property type="entry name" value="dCache_1"/>
    <property type="match status" value="1"/>
</dbReference>
<dbReference type="SUPFAM" id="SSF55874">
    <property type="entry name" value="ATPase domain of HSP90 chaperone/DNA topoisomerase II/histidine kinase"/>
    <property type="match status" value="1"/>
</dbReference>
<dbReference type="SUPFAM" id="SSF103190">
    <property type="entry name" value="Sensory domain-like"/>
    <property type="match status" value="1"/>
</dbReference>
<dbReference type="CDD" id="cd12912">
    <property type="entry name" value="PDC2_MCP_like"/>
    <property type="match status" value="1"/>
</dbReference>
<dbReference type="SMART" id="SM00387">
    <property type="entry name" value="HATPase_c"/>
    <property type="match status" value="1"/>
</dbReference>
<dbReference type="Pfam" id="PF00672">
    <property type="entry name" value="HAMP"/>
    <property type="match status" value="1"/>
</dbReference>
<evidence type="ECO:0000256" key="9">
    <source>
        <dbReference type="ARBA" id="ARBA00022989"/>
    </source>
</evidence>
<proteinExistence type="predicted"/>
<keyword evidence="10" id="KW-0902">Two-component regulatory system</keyword>
<dbReference type="RefSeq" id="WP_114002271.1">
    <property type="nucleotide sequence ID" value="NZ_PSQG01000013.1"/>
</dbReference>
<evidence type="ECO:0000256" key="2">
    <source>
        <dbReference type="ARBA" id="ARBA00004651"/>
    </source>
</evidence>
<keyword evidence="7 12" id="KW-0812">Transmembrane</keyword>
<dbReference type="InterPro" id="IPR003594">
    <property type="entry name" value="HATPase_dom"/>
</dbReference>
<comment type="catalytic activity">
    <reaction evidence="1">
        <text>ATP + protein L-histidine = ADP + protein N-phospho-L-histidine.</text>
        <dbReference type="EC" id="2.7.13.3"/>
    </reaction>
</comment>
<dbReference type="Gene3D" id="3.30.565.10">
    <property type="entry name" value="Histidine kinase-like ATPase, C-terminal domain"/>
    <property type="match status" value="1"/>
</dbReference>
<feature type="domain" description="HAMP" evidence="14">
    <location>
        <begin position="324"/>
        <end position="377"/>
    </location>
</feature>
<dbReference type="PANTHER" id="PTHR34220:SF7">
    <property type="entry name" value="SENSOR HISTIDINE KINASE YPDA"/>
    <property type="match status" value="1"/>
</dbReference>
<evidence type="ECO:0000256" key="12">
    <source>
        <dbReference type="SAM" id="Phobius"/>
    </source>
</evidence>
<protein>
    <recommendedName>
        <fullName evidence="3">histidine kinase</fullName>
        <ecNumber evidence="3">2.7.13.3</ecNumber>
    </recommendedName>
</protein>
<evidence type="ECO:0000313" key="16">
    <source>
        <dbReference type="Proteomes" id="UP000253208"/>
    </source>
</evidence>
<evidence type="ECO:0000256" key="1">
    <source>
        <dbReference type="ARBA" id="ARBA00000085"/>
    </source>
</evidence>
<reference evidence="15 16" key="1">
    <citation type="submission" date="2018-02" db="EMBL/GenBank/DDBJ databases">
        <title>Complete genome sequencing of Faecalibacterium prausnitzii strains isolated from the human gut.</title>
        <authorList>
            <person name="Fitzgerald B.C."/>
            <person name="Shkoporov A.N."/>
            <person name="Ross P.R."/>
            <person name="Hill C."/>
        </authorList>
    </citation>
    <scope>NUCLEOTIDE SEQUENCE [LARGE SCALE GENOMIC DNA]</scope>
    <source>
        <strain evidence="15 16">APC942/31-1</strain>
    </source>
</reference>
<feature type="transmembrane region" description="Helical" evidence="12">
    <location>
        <begin position="20"/>
        <end position="41"/>
    </location>
</feature>
<dbReference type="InterPro" id="IPR003660">
    <property type="entry name" value="HAMP_dom"/>
</dbReference>
<keyword evidence="5" id="KW-0597">Phosphoprotein</keyword>
<keyword evidence="11 12" id="KW-0472">Membrane</keyword>
<feature type="domain" description="Histidine kinase" evidence="13">
    <location>
        <begin position="398"/>
        <end position="591"/>
    </location>
</feature>
<dbReference type="InterPro" id="IPR033479">
    <property type="entry name" value="dCache_1"/>
</dbReference>
<dbReference type="SUPFAM" id="SSF158472">
    <property type="entry name" value="HAMP domain-like"/>
    <property type="match status" value="1"/>
</dbReference>
<dbReference type="SMART" id="SM00304">
    <property type="entry name" value="HAMP"/>
    <property type="match status" value="1"/>
</dbReference>
<dbReference type="PANTHER" id="PTHR34220">
    <property type="entry name" value="SENSOR HISTIDINE KINASE YPDA"/>
    <property type="match status" value="1"/>
</dbReference>
<feature type="transmembrane region" description="Helical" evidence="12">
    <location>
        <begin position="303"/>
        <end position="323"/>
    </location>
</feature>
<dbReference type="Proteomes" id="UP000253208">
    <property type="component" value="Unassembled WGS sequence"/>
</dbReference>
<dbReference type="PROSITE" id="PS50109">
    <property type="entry name" value="HIS_KIN"/>
    <property type="match status" value="1"/>
</dbReference>